<dbReference type="InterPro" id="IPR036287">
    <property type="entry name" value="Rv1873-like_sf"/>
</dbReference>
<dbReference type="Proteomes" id="UP000037747">
    <property type="component" value="Unassembled WGS sequence"/>
</dbReference>
<dbReference type="PIRSF" id="PIRSF008546">
    <property type="entry name" value="UCP008546"/>
    <property type="match status" value="1"/>
</dbReference>
<dbReference type="STRING" id="1765655.AMR74_03285"/>
<dbReference type="RefSeq" id="WP_053770622.1">
    <property type="nucleotide sequence ID" value="NZ_LIST01000001.1"/>
</dbReference>
<proteinExistence type="predicted"/>
<dbReference type="Gene3D" id="1.25.40.380">
    <property type="entry name" value="Protein of unknown function DUF1810"/>
    <property type="match status" value="1"/>
</dbReference>
<dbReference type="EMBL" id="LIST01000001">
    <property type="protein sequence ID" value="KOX97938.1"/>
    <property type="molecule type" value="Genomic_DNA"/>
</dbReference>
<reference evidence="1 2" key="1">
    <citation type="submission" date="2015-08" db="EMBL/GenBank/DDBJ databases">
        <title>Genomes of Isolates from Cabo Rojo, PR.</title>
        <authorList>
            <person name="Sanchez-Nieves R.L."/>
            <person name="Montalvo-Rodriguez R."/>
        </authorList>
    </citation>
    <scope>NUCLEOTIDE SEQUENCE [LARGE SCALE GENOMIC DNA]</scope>
    <source>
        <strain evidence="1 2">5</strain>
    </source>
</reference>
<organism evidence="1 2">
    <name type="scientific">Halorubrum tropicale</name>
    <dbReference type="NCBI Taxonomy" id="1765655"/>
    <lineage>
        <taxon>Archaea</taxon>
        <taxon>Methanobacteriati</taxon>
        <taxon>Methanobacteriota</taxon>
        <taxon>Stenosarchaea group</taxon>
        <taxon>Halobacteria</taxon>
        <taxon>Halobacteriales</taxon>
        <taxon>Haloferacaceae</taxon>
        <taxon>Halorubrum</taxon>
    </lineage>
</organism>
<dbReference type="SUPFAM" id="SSF140736">
    <property type="entry name" value="Rv1873-like"/>
    <property type="match status" value="1"/>
</dbReference>
<evidence type="ECO:0000313" key="1">
    <source>
        <dbReference type="EMBL" id="KOX97938.1"/>
    </source>
</evidence>
<evidence type="ECO:0000313" key="2">
    <source>
        <dbReference type="Proteomes" id="UP000037747"/>
    </source>
</evidence>
<keyword evidence="2" id="KW-1185">Reference proteome</keyword>
<name>A0A0M9ATE5_9EURY</name>
<dbReference type="AlphaFoldDB" id="A0A0M9ATE5"/>
<dbReference type="InterPro" id="IPR014937">
    <property type="entry name" value="DUF1810"/>
</dbReference>
<sequence length="143" mass="15998">MAADDPRDLERFLNAQDGVIEAARRELRSERKRGHRMRFVFPQVEGVGSGRTSRRYAIGSREEAAAYLAHPTLGPQLRECTAIGNGTDGRTAREVSGAPDALNFRSWMTLFDAVADGSEAFGAALDRYYDERDEGTLRFLREE</sequence>
<gene>
    <name evidence="1" type="ORF">AMR74_03285</name>
</gene>
<protein>
    <submittedName>
        <fullName evidence="1">Calpastatin</fullName>
    </submittedName>
</protein>
<comment type="caution">
    <text evidence="1">The sequence shown here is derived from an EMBL/GenBank/DDBJ whole genome shotgun (WGS) entry which is preliminary data.</text>
</comment>
<dbReference type="OrthoDB" id="262204at2157"/>
<dbReference type="Pfam" id="PF08837">
    <property type="entry name" value="DUF1810"/>
    <property type="match status" value="1"/>
</dbReference>
<accession>A0A0M9ATE5</accession>
<dbReference type="PATRIC" id="fig|1705389.3.peg.958"/>